<protein>
    <recommendedName>
        <fullName evidence="1">glutathione transferase</fullName>
        <ecNumber evidence="1">2.5.1.18</ecNumber>
    </recommendedName>
</protein>
<dbReference type="GO" id="GO:0005737">
    <property type="term" value="C:cytoplasm"/>
    <property type="evidence" value="ECO:0007669"/>
    <property type="project" value="TreeGrafter"/>
</dbReference>
<dbReference type="AlphaFoldDB" id="A0A0D7AQ14"/>
<dbReference type="GO" id="GO:0004364">
    <property type="term" value="F:glutathione transferase activity"/>
    <property type="evidence" value="ECO:0007669"/>
    <property type="project" value="UniProtKB-EC"/>
</dbReference>
<dbReference type="PANTHER" id="PTHR43900:SF3">
    <property type="entry name" value="GLUTATHIONE S-TRANSFERASE RHO"/>
    <property type="match status" value="1"/>
</dbReference>
<proteinExistence type="predicted"/>
<evidence type="ECO:0000313" key="7">
    <source>
        <dbReference type="Proteomes" id="UP000054144"/>
    </source>
</evidence>
<sequence>MVLKLYGSVLSTCTPLVAIILLEKRIPFEFIEVGQGEFIKTPEYKAKQPFGQVPYIDDDGFILYESRAIARYICEKYPDQGPKLIPDAPKQRALFEQAASTELYSFDPYARSVVIERYIKQFRKQEPDQHFASVMLETLEQKMDAYEAILSKHKYVAGDNLTLADLFHIPYGLLLPPAGCNILISPEKRPNVARWFKEISSRPAARAIWGPQGYVIPASLEEGLKLLNEQKQAE</sequence>
<dbReference type="EC" id="2.5.1.18" evidence="1"/>
<dbReference type="GO" id="GO:0043295">
    <property type="term" value="F:glutathione binding"/>
    <property type="evidence" value="ECO:0007669"/>
    <property type="project" value="TreeGrafter"/>
</dbReference>
<dbReference type="InterPro" id="IPR036282">
    <property type="entry name" value="Glutathione-S-Trfase_C_sf"/>
</dbReference>
<feature type="domain" description="GST N-terminal" evidence="4">
    <location>
        <begin position="1"/>
        <end position="81"/>
    </location>
</feature>
<dbReference type="PROSITE" id="PS50405">
    <property type="entry name" value="GST_CTER"/>
    <property type="match status" value="1"/>
</dbReference>
<dbReference type="FunFam" id="3.40.30.10:FF:000016">
    <property type="entry name" value="Glutathione S-transferase F2"/>
    <property type="match status" value="1"/>
</dbReference>
<dbReference type="InterPro" id="IPR036249">
    <property type="entry name" value="Thioredoxin-like_sf"/>
</dbReference>
<dbReference type="Gene3D" id="1.20.1050.10">
    <property type="match status" value="1"/>
</dbReference>
<dbReference type="PANTHER" id="PTHR43900">
    <property type="entry name" value="GLUTATHIONE S-TRANSFERASE RHO"/>
    <property type="match status" value="1"/>
</dbReference>
<dbReference type="Gene3D" id="3.40.30.10">
    <property type="entry name" value="Glutaredoxin"/>
    <property type="match status" value="1"/>
</dbReference>
<organism evidence="6 7">
    <name type="scientific">Fistulina hepatica ATCC 64428</name>
    <dbReference type="NCBI Taxonomy" id="1128425"/>
    <lineage>
        <taxon>Eukaryota</taxon>
        <taxon>Fungi</taxon>
        <taxon>Dikarya</taxon>
        <taxon>Basidiomycota</taxon>
        <taxon>Agaricomycotina</taxon>
        <taxon>Agaricomycetes</taxon>
        <taxon>Agaricomycetidae</taxon>
        <taxon>Agaricales</taxon>
        <taxon>Fistulinaceae</taxon>
        <taxon>Fistulina</taxon>
    </lineage>
</organism>
<accession>A0A0D7AQ14</accession>
<name>A0A0D7AQ14_9AGAR</name>
<feature type="domain" description="GST C-terminal" evidence="5">
    <location>
        <begin position="88"/>
        <end position="234"/>
    </location>
</feature>
<dbReference type="SUPFAM" id="SSF47616">
    <property type="entry name" value="GST C-terminal domain-like"/>
    <property type="match status" value="1"/>
</dbReference>
<dbReference type="OrthoDB" id="249703at2759"/>
<dbReference type="SUPFAM" id="SSF52833">
    <property type="entry name" value="Thioredoxin-like"/>
    <property type="match status" value="1"/>
</dbReference>
<dbReference type="Pfam" id="PF00043">
    <property type="entry name" value="GST_C"/>
    <property type="match status" value="1"/>
</dbReference>
<dbReference type="PROSITE" id="PS50404">
    <property type="entry name" value="GST_NTER"/>
    <property type="match status" value="1"/>
</dbReference>
<dbReference type="GO" id="GO:0006749">
    <property type="term" value="P:glutathione metabolic process"/>
    <property type="evidence" value="ECO:0007669"/>
    <property type="project" value="TreeGrafter"/>
</dbReference>
<dbReference type="SFLD" id="SFLDG00358">
    <property type="entry name" value="Main_(cytGST)"/>
    <property type="match status" value="1"/>
</dbReference>
<dbReference type="InterPro" id="IPR010987">
    <property type="entry name" value="Glutathione-S-Trfase_C-like"/>
</dbReference>
<dbReference type="Proteomes" id="UP000054144">
    <property type="component" value="Unassembled WGS sequence"/>
</dbReference>
<keyword evidence="7" id="KW-1185">Reference proteome</keyword>
<dbReference type="Pfam" id="PF13417">
    <property type="entry name" value="GST_N_3"/>
    <property type="match status" value="1"/>
</dbReference>
<evidence type="ECO:0000256" key="2">
    <source>
        <dbReference type="ARBA" id="ARBA00022679"/>
    </source>
</evidence>
<evidence type="ECO:0000256" key="3">
    <source>
        <dbReference type="ARBA" id="ARBA00047960"/>
    </source>
</evidence>
<dbReference type="InterPro" id="IPR004046">
    <property type="entry name" value="GST_C"/>
</dbReference>
<gene>
    <name evidence="6" type="ORF">FISHEDRAFT_32352</name>
</gene>
<dbReference type="EMBL" id="KN881581">
    <property type="protein sequence ID" value="KIY53955.1"/>
    <property type="molecule type" value="Genomic_DNA"/>
</dbReference>
<dbReference type="InterPro" id="IPR040079">
    <property type="entry name" value="Glutathione_S-Trfase"/>
</dbReference>
<evidence type="ECO:0000259" key="4">
    <source>
        <dbReference type="PROSITE" id="PS50404"/>
    </source>
</evidence>
<reference evidence="6 7" key="1">
    <citation type="journal article" date="2015" name="Fungal Genet. Biol.">
        <title>Evolution of novel wood decay mechanisms in Agaricales revealed by the genome sequences of Fistulina hepatica and Cylindrobasidium torrendii.</title>
        <authorList>
            <person name="Floudas D."/>
            <person name="Held B.W."/>
            <person name="Riley R."/>
            <person name="Nagy L.G."/>
            <person name="Koehler G."/>
            <person name="Ransdell A.S."/>
            <person name="Younus H."/>
            <person name="Chow J."/>
            <person name="Chiniquy J."/>
            <person name="Lipzen A."/>
            <person name="Tritt A."/>
            <person name="Sun H."/>
            <person name="Haridas S."/>
            <person name="LaButti K."/>
            <person name="Ohm R.A."/>
            <person name="Kues U."/>
            <person name="Blanchette R.A."/>
            <person name="Grigoriev I.V."/>
            <person name="Minto R.E."/>
            <person name="Hibbett D.S."/>
        </authorList>
    </citation>
    <scope>NUCLEOTIDE SEQUENCE [LARGE SCALE GENOMIC DNA]</scope>
    <source>
        <strain evidence="6 7">ATCC 64428</strain>
    </source>
</reference>
<comment type="catalytic activity">
    <reaction evidence="3">
        <text>RX + glutathione = an S-substituted glutathione + a halide anion + H(+)</text>
        <dbReference type="Rhea" id="RHEA:16437"/>
        <dbReference type="ChEBI" id="CHEBI:15378"/>
        <dbReference type="ChEBI" id="CHEBI:16042"/>
        <dbReference type="ChEBI" id="CHEBI:17792"/>
        <dbReference type="ChEBI" id="CHEBI:57925"/>
        <dbReference type="ChEBI" id="CHEBI:90779"/>
        <dbReference type="EC" id="2.5.1.18"/>
    </reaction>
</comment>
<evidence type="ECO:0000256" key="1">
    <source>
        <dbReference type="ARBA" id="ARBA00012452"/>
    </source>
</evidence>
<evidence type="ECO:0000313" key="6">
    <source>
        <dbReference type="EMBL" id="KIY53955.1"/>
    </source>
</evidence>
<dbReference type="InterPro" id="IPR004045">
    <property type="entry name" value="Glutathione_S-Trfase_N"/>
</dbReference>
<keyword evidence="2 6" id="KW-0808">Transferase</keyword>
<evidence type="ECO:0000259" key="5">
    <source>
        <dbReference type="PROSITE" id="PS50405"/>
    </source>
</evidence>
<dbReference type="SFLD" id="SFLDS00019">
    <property type="entry name" value="Glutathione_Transferase_(cytos"/>
    <property type="match status" value="1"/>
</dbReference>